<feature type="coiled-coil region" evidence="1">
    <location>
        <begin position="54"/>
        <end position="88"/>
    </location>
</feature>
<gene>
    <name evidence="3" type="ORF">BK049_05995</name>
</gene>
<evidence type="ECO:0000256" key="2">
    <source>
        <dbReference type="SAM" id="Phobius"/>
    </source>
</evidence>
<dbReference type="KEGG" id="bxi:BK049_05995"/>
<reference evidence="3 4" key="1">
    <citation type="submission" date="2016-10" db="EMBL/GenBank/DDBJ databases">
        <title>Whole genome sequence of hyper active fibrinolysis bacterium Bacillus pumilus strain VV3 isolated from fermented rice.</title>
        <authorList>
            <person name="Mariadas V.A."/>
            <person name="Vijayaraghavan P."/>
            <person name="Dhandapani V."/>
        </authorList>
    </citation>
    <scope>NUCLEOTIDE SEQUENCE [LARGE SCALE GENOMIC DNA]</scope>
    <source>
        <strain evidence="3 4">VV3</strain>
    </source>
</reference>
<keyword evidence="2" id="KW-0472">Membrane</keyword>
<organism evidence="3 4">
    <name type="scientific">Bacillus xiamenensis</name>
    <dbReference type="NCBI Taxonomy" id="1178537"/>
    <lineage>
        <taxon>Bacteria</taxon>
        <taxon>Bacillati</taxon>
        <taxon>Bacillota</taxon>
        <taxon>Bacilli</taxon>
        <taxon>Bacillales</taxon>
        <taxon>Bacillaceae</taxon>
        <taxon>Bacillus</taxon>
    </lineage>
</organism>
<dbReference type="RefSeq" id="WP_071168075.1">
    <property type="nucleotide sequence ID" value="NZ_CP017786.1"/>
</dbReference>
<evidence type="ECO:0000256" key="1">
    <source>
        <dbReference type="SAM" id="Coils"/>
    </source>
</evidence>
<dbReference type="Gene3D" id="3.30.450.20">
    <property type="entry name" value="PAS domain"/>
    <property type="match status" value="1"/>
</dbReference>
<accession>A0AAC9IG67</accession>
<feature type="transmembrane region" description="Helical" evidence="2">
    <location>
        <begin position="12"/>
        <end position="38"/>
    </location>
</feature>
<sequence length="95" mass="10267">MGKKVFSSRGVFFQLTSAIIVITILTGGLVGTTGYLLAKNVLIDSGKADLKHIVSGAMATLEQLNDRVEKKELTLEQAQESMAKASQLWRVKCGI</sequence>
<evidence type="ECO:0000313" key="3">
    <source>
        <dbReference type="EMBL" id="AOZ88286.1"/>
    </source>
</evidence>
<dbReference type="AlphaFoldDB" id="A0AAC9IG67"/>
<keyword evidence="2" id="KW-0812">Transmembrane</keyword>
<name>A0AAC9IG67_9BACI</name>
<keyword evidence="2" id="KW-1133">Transmembrane helix</keyword>
<evidence type="ECO:0000313" key="4">
    <source>
        <dbReference type="Proteomes" id="UP000177709"/>
    </source>
</evidence>
<keyword evidence="1" id="KW-0175">Coiled coil</keyword>
<proteinExistence type="predicted"/>
<dbReference type="Proteomes" id="UP000177709">
    <property type="component" value="Chromosome"/>
</dbReference>
<dbReference type="EMBL" id="CP017786">
    <property type="protein sequence ID" value="AOZ88286.1"/>
    <property type="molecule type" value="Genomic_DNA"/>
</dbReference>
<protein>
    <submittedName>
        <fullName evidence="3">Uncharacterized protein</fullName>
    </submittedName>
</protein>